<dbReference type="Proteomes" id="UP001562159">
    <property type="component" value="Unassembled WGS sequence"/>
</dbReference>
<dbReference type="EMBL" id="JBGBPY010000001">
    <property type="protein sequence ID" value="MEY2182002.1"/>
    <property type="molecule type" value="Genomic_DNA"/>
</dbReference>
<protein>
    <submittedName>
        <fullName evidence="1">Uncharacterized protein</fullName>
    </submittedName>
</protein>
<keyword evidence="2" id="KW-1185">Reference proteome</keyword>
<reference evidence="1 2" key="1">
    <citation type="submission" date="2024-07" db="EMBL/GenBank/DDBJ databases">
        <title>Molecular mechanisms and environmental adaptations of flagellar loss and biofilm growth of Rhodanobacter under environmental stress.</title>
        <authorList>
            <person name="Chen M."/>
        </authorList>
    </citation>
    <scope>NUCLEOTIDE SEQUENCE [LARGE SCALE GENOMIC DNA]</scope>
    <source>
        <strain evidence="1 2">RS22</strain>
    </source>
</reference>
<name>A0ABV4ANN1_9GAMM</name>
<evidence type="ECO:0000313" key="1">
    <source>
        <dbReference type="EMBL" id="MEY2182002.1"/>
    </source>
</evidence>
<organism evidence="1 2">
    <name type="scientific">Rhodanobacter humi</name>
    <dbReference type="NCBI Taxonomy" id="1888173"/>
    <lineage>
        <taxon>Bacteria</taxon>
        <taxon>Pseudomonadati</taxon>
        <taxon>Pseudomonadota</taxon>
        <taxon>Gammaproteobacteria</taxon>
        <taxon>Lysobacterales</taxon>
        <taxon>Rhodanobacteraceae</taxon>
        <taxon>Rhodanobacter</taxon>
    </lineage>
</organism>
<evidence type="ECO:0000313" key="2">
    <source>
        <dbReference type="Proteomes" id="UP001562159"/>
    </source>
</evidence>
<proteinExistence type="predicted"/>
<comment type="caution">
    <text evidence="1">The sequence shown here is derived from an EMBL/GenBank/DDBJ whole genome shotgun (WGS) entry which is preliminary data.</text>
</comment>
<sequence>MKKMTNKADELSAKLSARYGLAALNCKDWGELELFGGLGMDATTFNAIANAAIMRGDTGVTIYELESIKIEFPPVSIYLNFYSFNHLKGDIISHFEVAALPPSKTWAALFTNELKTFVYGPVAFLSDVASNIPNL</sequence>
<gene>
    <name evidence="1" type="ORF">AB7878_06195</name>
</gene>
<accession>A0ABV4ANN1</accession>